<name>A0ABP1R7D6_9HEXA</name>
<proteinExistence type="predicted"/>
<protein>
    <submittedName>
        <fullName evidence="1">Uncharacterized protein</fullName>
    </submittedName>
</protein>
<evidence type="ECO:0000313" key="1">
    <source>
        <dbReference type="EMBL" id="CAL8121904.1"/>
    </source>
</evidence>
<comment type="caution">
    <text evidence="1">The sequence shown here is derived from an EMBL/GenBank/DDBJ whole genome shotgun (WGS) entry which is preliminary data.</text>
</comment>
<gene>
    <name evidence="1" type="ORF">ODALV1_LOCUS19589</name>
</gene>
<dbReference type="EMBL" id="CAXLJM020000066">
    <property type="protein sequence ID" value="CAL8121904.1"/>
    <property type="molecule type" value="Genomic_DNA"/>
</dbReference>
<dbReference type="PANTHER" id="PTHR13333">
    <property type="entry name" value="M-AAA PROTEASE-INTERACTING PROTEIN 1, MITOCHONDRIAL"/>
    <property type="match status" value="1"/>
</dbReference>
<keyword evidence="2" id="KW-1185">Reference proteome</keyword>
<accession>A0ABP1R7D6</accession>
<organism evidence="1 2">
    <name type="scientific">Orchesella dallaii</name>
    <dbReference type="NCBI Taxonomy" id="48710"/>
    <lineage>
        <taxon>Eukaryota</taxon>
        <taxon>Metazoa</taxon>
        <taxon>Ecdysozoa</taxon>
        <taxon>Arthropoda</taxon>
        <taxon>Hexapoda</taxon>
        <taxon>Collembola</taxon>
        <taxon>Entomobryomorpha</taxon>
        <taxon>Entomobryoidea</taxon>
        <taxon>Orchesellidae</taxon>
        <taxon>Orchesellinae</taxon>
        <taxon>Orchesella</taxon>
    </lineage>
</organism>
<evidence type="ECO:0000313" key="2">
    <source>
        <dbReference type="Proteomes" id="UP001642540"/>
    </source>
</evidence>
<sequence length="316" mass="36292">MNFPRFAIHKLNVRSLIHSGPNKYEILWNASRNCERSLTTLVGASHFSVSSRNVTSTERGQLHNSLAHSVLYTHSSSSIKSYCCLYTPIRLNHSSGDKNELDNRELMLPSLMPFPKILWPKFVNVIRNWFFINFIIKPYFDKEFSMNEFIVGVKEAVSIVSNKLSEGKLDELDGLVEASAISQIRQSLSNFTVFQQQLLRVAAEDVFFAFPYQIGIIIPDEPPRDQYAEGVKPPPQTRHVEITVCLHVLRGFAEKQKSGETGSAFNLHEWTKDEQNKYNVMICNYRFFRDFTEGSPDPAWIVNMVNHFLPAEVNRK</sequence>
<dbReference type="PANTHER" id="PTHR13333:SF5">
    <property type="entry name" value="M-AAA PROTEASE-INTERACTING PROTEIN 1, MITOCHONDRIAL"/>
    <property type="match status" value="1"/>
</dbReference>
<dbReference type="Proteomes" id="UP001642540">
    <property type="component" value="Unassembled WGS sequence"/>
</dbReference>
<reference evidence="1 2" key="1">
    <citation type="submission" date="2024-08" db="EMBL/GenBank/DDBJ databases">
        <authorList>
            <person name="Cucini C."/>
            <person name="Frati F."/>
        </authorList>
    </citation>
    <scope>NUCLEOTIDE SEQUENCE [LARGE SCALE GENOMIC DNA]</scope>
</reference>